<dbReference type="GO" id="GO:0006014">
    <property type="term" value="P:D-ribose metabolic process"/>
    <property type="evidence" value="ECO:0007669"/>
    <property type="project" value="TreeGrafter"/>
</dbReference>
<sequence length="232" mass="25405">MLTQDEIKQLVAKQAAQLVQNNMTVGIGTGSTVYWLIMELGSRVKQGLFFRAIPTSKKTATLCAQQNIPLAALNDVTALDITIDGADEIDPNLQLIKGGGGALLQEKMVAAASRELFILADETKLVRQLGKFPLPLEVIPFGWKQVQRHIQATYNVKASLRTKDDQPFVSDHGHYILDCPFNKIEHPGILTYDLNAIPGVVDNGLFINMADMVLVGYADGRTETLQNNTAES</sequence>
<comment type="function">
    <text evidence="3">Catalyzes the reversible conversion of ribose-5-phosphate to ribulose 5-phosphate.</text>
</comment>
<dbReference type="AlphaFoldDB" id="A0A1V9FDC4"/>
<keyword evidence="5" id="KW-1185">Reference proteome</keyword>
<name>A0A1V9FDC4_9BACT</name>
<accession>A0A1V9FDC4</accession>
<dbReference type="NCBIfam" id="TIGR00021">
    <property type="entry name" value="rpiA"/>
    <property type="match status" value="1"/>
</dbReference>
<dbReference type="PANTHER" id="PTHR11934">
    <property type="entry name" value="RIBOSE-5-PHOSPHATE ISOMERASE"/>
    <property type="match status" value="1"/>
</dbReference>
<dbReference type="RefSeq" id="WP_081169023.1">
    <property type="nucleotide sequence ID" value="NZ_LWBP01000201.1"/>
</dbReference>
<organism evidence="4 5">
    <name type="scientific">Niastella populi</name>
    <dbReference type="NCBI Taxonomy" id="550983"/>
    <lineage>
        <taxon>Bacteria</taxon>
        <taxon>Pseudomonadati</taxon>
        <taxon>Bacteroidota</taxon>
        <taxon>Chitinophagia</taxon>
        <taxon>Chitinophagales</taxon>
        <taxon>Chitinophagaceae</taxon>
        <taxon>Niastella</taxon>
    </lineage>
</organism>
<dbReference type="SMART" id="SM01134">
    <property type="entry name" value="DeoRC"/>
    <property type="match status" value="1"/>
</dbReference>
<comment type="caution">
    <text evidence="4">The sequence shown here is derived from an EMBL/GenBank/DDBJ whole genome shotgun (WGS) entry which is preliminary data.</text>
</comment>
<evidence type="ECO:0000313" key="4">
    <source>
        <dbReference type="EMBL" id="OQP56271.1"/>
    </source>
</evidence>
<evidence type="ECO:0000313" key="5">
    <source>
        <dbReference type="Proteomes" id="UP000192276"/>
    </source>
</evidence>
<dbReference type="GO" id="GO:0005829">
    <property type="term" value="C:cytosol"/>
    <property type="evidence" value="ECO:0007669"/>
    <property type="project" value="TreeGrafter"/>
</dbReference>
<dbReference type="PANTHER" id="PTHR11934:SF0">
    <property type="entry name" value="RIBOSE-5-PHOSPHATE ISOMERASE"/>
    <property type="match status" value="1"/>
</dbReference>
<reference evidence="5" key="1">
    <citation type="submission" date="2016-04" db="EMBL/GenBank/DDBJ databases">
        <authorList>
            <person name="Chen L."/>
            <person name="Zhuang W."/>
            <person name="Wang G."/>
        </authorList>
    </citation>
    <scope>NUCLEOTIDE SEQUENCE [LARGE SCALE GENOMIC DNA]</scope>
    <source>
        <strain evidence="5">208</strain>
    </source>
</reference>
<dbReference type="SUPFAM" id="SSF100950">
    <property type="entry name" value="NagB/RpiA/CoA transferase-like"/>
    <property type="match status" value="1"/>
</dbReference>
<dbReference type="Gene3D" id="3.30.70.260">
    <property type="match status" value="1"/>
</dbReference>
<keyword evidence="2 3" id="KW-0413">Isomerase</keyword>
<comment type="catalytic activity">
    <reaction evidence="1 3">
        <text>aldehydo-D-ribose 5-phosphate = D-ribulose 5-phosphate</text>
        <dbReference type="Rhea" id="RHEA:14657"/>
        <dbReference type="ChEBI" id="CHEBI:58121"/>
        <dbReference type="ChEBI" id="CHEBI:58273"/>
        <dbReference type="EC" id="5.3.1.6"/>
    </reaction>
</comment>
<evidence type="ECO:0000256" key="3">
    <source>
        <dbReference type="HAMAP-Rule" id="MF_00170"/>
    </source>
</evidence>
<comment type="subunit">
    <text evidence="3">Homodimer.</text>
</comment>
<dbReference type="InterPro" id="IPR004788">
    <property type="entry name" value="Ribose5P_isomerase_type_A"/>
</dbReference>
<dbReference type="GO" id="GO:0004751">
    <property type="term" value="F:ribose-5-phosphate isomerase activity"/>
    <property type="evidence" value="ECO:0007669"/>
    <property type="project" value="UniProtKB-UniRule"/>
</dbReference>
<dbReference type="Pfam" id="PF06026">
    <property type="entry name" value="Rib_5-P_isom_A"/>
    <property type="match status" value="1"/>
</dbReference>
<feature type="binding site" evidence="3">
    <location>
        <begin position="84"/>
        <end position="87"/>
    </location>
    <ligand>
        <name>substrate</name>
    </ligand>
</feature>
<dbReference type="NCBIfam" id="NF001924">
    <property type="entry name" value="PRK00702.1"/>
    <property type="match status" value="1"/>
</dbReference>
<dbReference type="STRING" id="550983.A4R26_26270"/>
<evidence type="ECO:0000256" key="1">
    <source>
        <dbReference type="ARBA" id="ARBA00001713"/>
    </source>
</evidence>
<dbReference type="SUPFAM" id="SSF75445">
    <property type="entry name" value="D-ribose-5-phosphate isomerase (RpiA), lid domain"/>
    <property type="match status" value="1"/>
</dbReference>
<dbReference type="Gene3D" id="3.40.50.1360">
    <property type="match status" value="1"/>
</dbReference>
<dbReference type="EMBL" id="LWBP01000201">
    <property type="protein sequence ID" value="OQP56271.1"/>
    <property type="molecule type" value="Genomic_DNA"/>
</dbReference>
<feature type="binding site" evidence="3">
    <location>
        <begin position="29"/>
        <end position="32"/>
    </location>
    <ligand>
        <name>substrate</name>
    </ligand>
</feature>
<dbReference type="CDD" id="cd01398">
    <property type="entry name" value="RPI_A"/>
    <property type="match status" value="1"/>
</dbReference>
<dbReference type="GO" id="GO:0009052">
    <property type="term" value="P:pentose-phosphate shunt, non-oxidative branch"/>
    <property type="evidence" value="ECO:0007669"/>
    <property type="project" value="UniProtKB-UniRule"/>
</dbReference>
<dbReference type="InterPro" id="IPR037171">
    <property type="entry name" value="NagB/RpiA_transferase-like"/>
</dbReference>
<comment type="pathway">
    <text evidence="3">Carbohydrate degradation; pentose phosphate pathway; D-ribose 5-phosphate from D-ribulose 5-phosphate (non-oxidative stage): step 1/1.</text>
</comment>
<dbReference type="InterPro" id="IPR020672">
    <property type="entry name" value="Ribose5P_isomerase_typA_subgr"/>
</dbReference>
<feature type="binding site" evidence="3">
    <location>
        <position position="124"/>
    </location>
    <ligand>
        <name>substrate</name>
    </ligand>
</feature>
<gene>
    <name evidence="3" type="primary">rpiA</name>
    <name evidence="4" type="ORF">A4R26_26270</name>
</gene>
<evidence type="ECO:0000256" key="2">
    <source>
        <dbReference type="ARBA" id="ARBA00023235"/>
    </source>
</evidence>
<dbReference type="FunFam" id="3.40.50.1360:FF:000001">
    <property type="entry name" value="Ribose-5-phosphate isomerase A"/>
    <property type="match status" value="1"/>
</dbReference>
<proteinExistence type="inferred from homology"/>
<dbReference type="EC" id="5.3.1.6" evidence="3"/>
<dbReference type="UniPathway" id="UPA00115">
    <property type="reaction ID" value="UER00412"/>
</dbReference>
<dbReference type="HAMAP" id="MF_00170">
    <property type="entry name" value="Rib_5P_isom_A"/>
    <property type="match status" value="1"/>
</dbReference>
<feature type="active site" description="Proton acceptor" evidence="3">
    <location>
        <position position="106"/>
    </location>
</feature>
<protein>
    <recommendedName>
        <fullName evidence="3">Ribose-5-phosphate isomerase A</fullName>
        <ecNumber evidence="3">5.3.1.6</ecNumber>
    </recommendedName>
    <alternativeName>
        <fullName evidence="3">Phosphoriboisomerase A</fullName>
        <shortName evidence="3">PRI</shortName>
    </alternativeName>
</protein>
<comment type="similarity">
    <text evidence="3">Belongs to the ribose 5-phosphate isomerase family.</text>
</comment>
<feature type="binding site" evidence="3">
    <location>
        <begin position="97"/>
        <end position="100"/>
    </location>
    <ligand>
        <name>substrate</name>
    </ligand>
</feature>
<dbReference type="OrthoDB" id="5870696at2"/>
<dbReference type="Proteomes" id="UP000192276">
    <property type="component" value="Unassembled WGS sequence"/>
</dbReference>